<dbReference type="PANTHER" id="PTHR11078:SF3">
    <property type="entry name" value="ANTITERMINATION NUSB DOMAIN-CONTAINING PROTEIN"/>
    <property type="match status" value="1"/>
</dbReference>
<name>A0A4P7P0D6_9GAMM</name>
<evidence type="ECO:0000256" key="3">
    <source>
        <dbReference type="ARBA" id="ARBA00022884"/>
    </source>
</evidence>
<evidence type="ECO:0000256" key="7">
    <source>
        <dbReference type="SAM" id="MobiDB-lite"/>
    </source>
</evidence>
<dbReference type="Gene3D" id="1.10.940.10">
    <property type="entry name" value="NusB-like"/>
    <property type="match status" value="1"/>
</dbReference>
<dbReference type="InterPro" id="IPR011605">
    <property type="entry name" value="NusB_fam"/>
</dbReference>
<dbReference type="OrthoDB" id="9789556at2"/>
<dbReference type="PANTHER" id="PTHR11078">
    <property type="entry name" value="N UTILIZATION SUBSTANCE PROTEIN B-RELATED"/>
    <property type="match status" value="1"/>
</dbReference>
<accession>A0A4P7P0D6</accession>
<comment type="function">
    <text evidence="6">Involved in transcription antitermination. Required for transcription of ribosomal RNA (rRNA) genes. Binds specifically to the boxA antiterminator sequence of the ribosomal RNA (rrn) operons.</text>
</comment>
<dbReference type="GO" id="GO:0003723">
    <property type="term" value="F:RNA binding"/>
    <property type="evidence" value="ECO:0007669"/>
    <property type="project" value="UniProtKB-UniRule"/>
</dbReference>
<evidence type="ECO:0000313" key="10">
    <source>
        <dbReference type="Proteomes" id="UP000296201"/>
    </source>
</evidence>
<dbReference type="AlphaFoldDB" id="A0A4P7P0D6"/>
<proteinExistence type="inferred from homology"/>
<keyword evidence="5 6" id="KW-0804">Transcription</keyword>
<dbReference type="Proteomes" id="UP000296201">
    <property type="component" value="Chromosome"/>
</dbReference>
<dbReference type="InterPro" id="IPR006027">
    <property type="entry name" value="NusB_RsmB_TIM44"/>
</dbReference>
<dbReference type="NCBIfam" id="TIGR01951">
    <property type="entry name" value="nusB"/>
    <property type="match status" value="1"/>
</dbReference>
<evidence type="ECO:0000313" key="9">
    <source>
        <dbReference type="EMBL" id="QBZ83416.1"/>
    </source>
</evidence>
<evidence type="ECO:0000256" key="5">
    <source>
        <dbReference type="ARBA" id="ARBA00023163"/>
    </source>
</evidence>
<comment type="similarity">
    <text evidence="1 6">Belongs to the NusB family.</text>
</comment>
<reference evidence="9 10" key="1">
    <citation type="submission" date="2018-08" db="EMBL/GenBank/DDBJ databases">
        <title>Horizontal acquisition of hydrogen conversion ability and other habitat adaptations in Hydrogenovibrio crunogenus strains.</title>
        <authorList>
            <person name="Gonnella G."/>
            <person name="Adam N."/>
            <person name="Perner M."/>
        </authorList>
    </citation>
    <scope>NUCLEOTIDE SEQUENCE [LARGE SCALE GENOMIC DNA]</scope>
    <source>
        <strain evidence="9 10">SP-41</strain>
    </source>
</reference>
<dbReference type="InterPro" id="IPR035926">
    <property type="entry name" value="NusB-like_sf"/>
</dbReference>
<evidence type="ECO:0000256" key="2">
    <source>
        <dbReference type="ARBA" id="ARBA00022814"/>
    </source>
</evidence>
<gene>
    <name evidence="6 9" type="primary">nusB</name>
    <name evidence="9" type="ORF">GHNINEIG_01470</name>
</gene>
<dbReference type="GO" id="GO:0031564">
    <property type="term" value="P:transcription antitermination"/>
    <property type="evidence" value="ECO:0007669"/>
    <property type="project" value="UniProtKB-KW"/>
</dbReference>
<dbReference type="RefSeq" id="WP_135796042.1">
    <property type="nucleotide sequence ID" value="NZ_CP032096.1"/>
</dbReference>
<feature type="domain" description="NusB/RsmB/TIM44" evidence="8">
    <location>
        <begin position="26"/>
        <end position="149"/>
    </location>
</feature>
<dbReference type="Pfam" id="PF01029">
    <property type="entry name" value="NusB"/>
    <property type="match status" value="1"/>
</dbReference>
<keyword evidence="3 6" id="KW-0694">RNA-binding</keyword>
<dbReference type="HAMAP" id="MF_00073">
    <property type="entry name" value="NusB"/>
    <property type="match status" value="1"/>
</dbReference>
<evidence type="ECO:0000256" key="6">
    <source>
        <dbReference type="HAMAP-Rule" id="MF_00073"/>
    </source>
</evidence>
<organism evidence="9 10">
    <name type="scientific">Hydrogenovibrio crunogenus</name>
    <dbReference type="NCBI Taxonomy" id="39765"/>
    <lineage>
        <taxon>Bacteria</taxon>
        <taxon>Pseudomonadati</taxon>
        <taxon>Pseudomonadota</taxon>
        <taxon>Gammaproteobacteria</taxon>
        <taxon>Thiotrichales</taxon>
        <taxon>Piscirickettsiaceae</taxon>
        <taxon>Hydrogenovibrio</taxon>
    </lineage>
</organism>
<sequence>MNLSDFKPGEGTELPEEEKSVSVRTQTRRVALQALYQWQVNHSETLDIIKQFSEEGRLVDTDVALFQEIVNEVTNHATDLDELYAPFLDRAVARIDPVEKNIMRMGVFELQNKLEIPYRVVINESVELAKRFGAEDSHKYINGILDKAAEGLRSLEKTQTD</sequence>
<keyword evidence="2 6" id="KW-0889">Transcription antitermination</keyword>
<evidence type="ECO:0000256" key="4">
    <source>
        <dbReference type="ARBA" id="ARBA00023015"/>
    </source>
</evidence>
<dbReference type="GO" id="GO:0005829">
    <property type="term" value="C:cytosol"/>
    <property type="evidence" value="ECO:0007669"/>
    <property type="project" value="TreeGrafter"/>
</dbReference>
<evidence type="ECO:0000259" key="8">
    <source>
        <dbReference type="Pfam" id="PF01029"/>
    </source>
</evidence>
<evidence type="ECO:0000256" key="1">
    <source>
        <dbReference type="ARBA" id="ARBA00005952"/>
    </source>
</evidence>
<keyword evidence="4 6" id="KW-0805">Transcription regulation</keyword>
<protein>
    <recommendedName>
        <fullName evidence="6">Transcription antitermination protein NusB</fullName>
    </recommendedName>
    <alternativeName>
        <fullName evidence="6">Antitermination factor NusB</fullName>
    </alternativeName>
</protein>
<dbReference type="GO" id="GO:0006353">
    <property type="term" value="P:DNA-templated transcription termination"/>
    <property type="evidence" value="ECO:0007669"/>
    <property type="project" value="UniProtKB-UniRule"/>
</dbReference>
<dbReference type="EMBL" id="CP032096">
    <property type="protein sequence ID" value="QBZ83416.1"/>
    <property type="molecule type" value="Genomic_DNA"/>
</dbReference>
<dbReference type="SUPFAM" id="SSF48013">
    <property type="entry name" value="NusB-like"/>
    <property type="match status" value="1"/>
</dbReference>
<feature type="region of interest" description="Disordered" evidence="7">
    <location>
        <begin position="1"/>
        <end position="22"/>
    </location>
</feature>
<keyword evidence="10" id="KW-1185">Reference proteome</keyword>